<feature type="transmembrane region" description="Helical" evidence="1">
    <location>
        <begin position="74"/>
        <end position="94"/>
    </location>
</feature>
<evidence type="ECO:0000313" key="3">
    <source>
        <dbReference type="EMBL" id="KAF4981025.1"/>
    </source>
</evidence>
<feature type="transmembrane region" description="Helical" evidence="1">
    <location>
        <begin position="43"/>
        <end position="62"/>
    </location>
</feature>
<keyword evidence="1" id="KW-0472">Membrane</keyword>
<sequence length="133" mass="14464">MAILGKILLTLDALGMVIGAPIADMNETHQYNPRWPPHAKFHNGQTISLAIMLGLLTLYYTWRPATGISSKDSRTMAMVCGTIYWISGLCAQFFPEASGLDPEFGGPGFPQAKLFLGFLGCGIAGWLCERRGL</sequence>
<dbReference type="EMBL" id="JABEYC010000189">
    <property type="protein sequence ID" value="KAF4981025.1"/>
    <property type="molecule type" value="Genomic_DNA"/>
</dbReference>
<feature type="signal peptide" evidence="2">
    <location>
        <begin position="1"/>
        <end position="19"/>
    </location>
</feature>
<name>A0A8H4XMW8_9HYPO</name>
<evidence type="ECO:0000256" key="1">
    <source>
        <dbReference type="SAM" id="Phobius"/>
    </source>
</evidence>
<accession>A0A8H4XMW8</accession>
<dbReference type="OrthoDB" id="2819018at2759"/>
<proteinExistence type="predicted"/>
<keyword evidence="2" id="KW-0732">Signal</keyword>
<protein>
    <recommendedName>
        <fullName evidence="5">Acetyltransferase</fullName>
    </recommendedName>
</protein>
<keyword evidence="1" id="KW-1133">Transmembrane helix</keyword>
<comment type="caution">
    <text evidence="3">The sequence shown here is derived from an EMBL/GenBank/DDBJ whole genome shotgun (WGS) entry which is preliminary data.</text>
</comment>
<reference evidence="3" key="2">
    <citation type="submission" date="2020-05" db="EMBL/GenBank/DDBJ databases">
        <authorList>
            <person name="Kim H.-S."/>
            <person name="Proctor R.H."/>
            <person name="Brown D.W."/>
        </authorList>
    </citation>
    <scope>NUCLEOTIDE SEQUENCE</scope>
    <source>
        <strain evidence="3">NRRL 22465</strain>
    </source>
</reference>
<keyword evidence="1" id="KW-0812">Transmembrane</keyword>
<organism evidence="3 4">
    <name type="scientific">Fusarium zealandicum</name>
    <dbReference type="NCBI Taxonomy" id="1053134"/>
    <lineage>
        <taxon>Eukaryota</taxon>
        <taxon>Fungi</taxon>
        <taxon>Dikarya</taxon>
        <taxon>Ascomycota</taxon>
        <taxon>Pezizomycotina</taxon>
        <taxon>Sordariomycetes</taxon>
        <taxon>Hypocreomycetidae</taxon>
        <taxon>Hypocreales</taxon>
        <taxon>Nectriaceae</taxon>
        <taxon>Fusarium</taxon>
        <taxon>Fusarium staphyleae species complex</taxon>
    </lineage>
</organism>
<gene>
    <name evidence="3" type="ORF">FZEAL_3077</name>
</gene>
<feature type="transmembrane region" description="Helical" evidence="1">
    <location>
        <begin position="109"/>
        <end position="128"/>
    </location>
</feature>
<feature type="chain" id="PRO_5034416376" description="Acetyltransferase" evidence="2">
    <location>
        <begin position="20"/>
        <end position="133"/>
    </location>
</feature>
<dbReference type="InterPro" id="IPR046580">
    <property type="entry name" value="DUF6640"/>
</dbReference>
<dbReference type="Proteomes" id="UP000635477">
    <property type="component" value="Unassembled WGS sequence"/>
</dbReference>
<evidence type="ECO:0008006" key="5">
    <source>
        <dbReference type="Google" id="ProtNLM"/>
    </source>
</evidence>
<reference evidence="3" key="1">
    <citation type="journal article" date="2020" name="BMC Genomics">
        <title>Correction to: Identification and distribution of gene clusters required for synthesis of sphingolipid metabolism inhibitors in diverse species of the filamentous fungus Fusarium.</title>
        <authorList>
            <person name="Kim H.S."/>
            <person name="Lohmar J.M."/>
            <person name="Busman M."/>
            <person name="Brown D.W."/>
            <person name="Naumann T.A."/>
            <person name="Divon H.H."/>
            <person name="Lysoe E."/>
            <person name="Uhlig S."/>
            <person name="Proctor R.H."/>
        </authorList>
    </citation>
    <scope>NUCLEOTIDE SEQUENCE</scope>
    <source>
        <strain evidence="3">NRRL 22465</strain>
    </source>
</reference>
<dbReference type="Pfam" id="PF20345">
    <property type="entry name" value="DUF6640"/>
    <property type="match status" value="1"/>
</dbReference>
<keyword evidence="4" id="KW-1185">Reference proteome</keyword>
<dbReference type="AlphaFoldDB" id="A0A8H4XMW8"/>
<evidence type="ECO:0000313" key="4">
    <source>
        <dbReference type="Proteomes" id="UP000635477"/>
    </source>
</evidence>
<evidence type="ECO:0000256" key="2">
    <source>
        <dbReference type="SAM" id="SignalP"/>
    </source>
</evidence>